<organism evidence="18 19">
    <name type="scientific">Arthrobacter sulfonylureivorans</name>
    <dbReference type="NCBI Taxonomy" id="2486855"/>
    <lineage>
        <taxon>Bacteria</taxon>
        <taxon>Bacillati</taxon>
        <taxon>Actinomycetota</taxon>
        <taxon>Actinomycetes</taxon>
        <taxon>Micrococcales</taxon>
        <taxon>Micrococcaceae</taxon>
        <taxon>Arthrobacter</taxon>
    </lineage>
</organism>
<evidence type="ECO:0000256" key="1">
    <source>
        <dbReference type="ARBA" id="ARBA00000085"/>
    </source>
</evidence>
<dbReference type="RefSeq" id="WP_127511960.1">
    <property type="nucleotide sequence ID" value="NZ_CP093326.1"/>
</dbReference>
<keyword evidence="13" id="KW-0411">Iron-sulfur</keyword>
<evidence type="ECO:0000313" key="18">
    <source>
        <dbReference type="EMBL" id="UNK45025.1"/>
    </source>
</evidence>
<feature type="transmembrane region" description="Helical" evidence="16">
    <location>
        <begin position="205"/>
        <end position="228"/>
    </location>
</feature>
<keyword evidence="7" id="KW-0963">Cytoplasm</keyword>
<evidence type="ECO:0000256" key="14">
    <source>
        <dbReference type="ARBA" id="ARBA00024827"/>
    </source>
</evidence>
<keyword evidence="12" id="KW-0902">Two-component regulatory system</keyword>
<evidence type="ECO:0000256" key="5">
    <source>
        <dbReference type="ARBA" id="ARBA00017322"/>
    </source>
</evidence>
<evidence type="ECO:0000256" key="4">
    <source>
        <dbReference type="ARBA" id="ARBA00012438"/>
    </source>
</evidence>
<evidence type="ECO:0000313" key="19">
    <source>
        <dbReference type="Proteomes" id="UP000829069"/>
    </source>
</evidence>
<keyword evidence="16" id="KW-1133">Transmembrane helix</keyword>
<dbReference type="InterPro" id="IPR036890">
    <property type="entry name" value="HATPase_C_sf"/>
</dbReference>
<dbReference type="InterPro" id="IPR004358">
    <property type="entry name" value="Sig_transdc_His_kin-like_C"/>
</dbReference>
<evidence type="ECO:0000256" key="16">
    <source>
        <dbReference type="SAM" id="Phobius"/>
    </source>
</evidence>
<keyword evidence="18" id="KW-0067">ATP-binding</keyword>
<name>A0ABY3W4F1_9MICC</name>
<dbReference type="PROSITE" id="PS50109">
    <property type="entry name" value="HIS_KIN"/>
    <property type="match status" value="1"/>
</dbReference>
<dbReference type="InterPro" id="IPR003594">
    <property type="entry name" value="HATPase_dom"/>
</dbReference>
<reference evidence="18 19" key="1">
    <citation type="submission" date="2022-03" db="EMBL/GenBank/DDBJ databases">
        <title>Isotopic signatures of nitrous oxide derived from detoxification processes.</title>
        <authorList>
            <person name="Behrendt U."/>
            <person name="Buchen C."/>
            <person name="Well R."/>
            <person name="Ulrich A."/>
            <person name="Rohe L."/>
            <person name="Kolb S."/>
            <person name="Schloter M."/>
            <person name="Horn M.A."/>
            <person name="Augustin J."/>
        </authorList>
    </citation>
    <scope>NUCLEOTIDE SEQUENCE [LARGE SCALE GENOMIC DNA]</scope>
    <source>
        <strain evidence="18 19">S4-C24</strain>
    </source>
</reference>
<evidence type="ECO:0000256" key="13">
    <source>
        <dbReference type="ARBA" id="ARBA00023014"/>
    </source>
</evidence>
<dbReference type="InterPro" id="IPR005467">
    <property type="entry name" value="His_kinase_dom"/>
</dbReference>
<dbReference type="CDD" id="cd16917">
    <property type="entry name" value="HATPase_UhpB-NarQ-NarX-like"/>
    <property type="match status" value="1"/>
</dbReference>
<dbReference type="EC" id="2.7.13.3" evidence="4"/>
<evidence type="ECO:0000256" key="15">
    <source>
        <dbReference type="ARBA" id="ARBA00030800"/>
    </source>
</evidence>
<keyword evidence="18" id="KW-0547">Nucleotide-binding</keyword>
<dbReference type="SMART" id="SM00387">
    <property type="entry name" value="HATPase_c"/>
    <property type="match status" value="1"/>
</dbReference>
<proteinExistence type="predicted"/>
<keyword evidence="19" id="KW-1185">Reference proteome</keyword>
<evidence type="ECO:0000256" key="7">
    <source>
        <dbReference type="ARBA" id="ARBA00022490"/>
    </source>
</evidence>
<sequence>MSVDLTARIRRRILPDARTEAGRRKGSEMQAALRRFALSGVAALVIVAVPVVVVARSLAVDQALAHVAERTKQIVEHEFAPKVTDAMLAGDAAAVSELDDEVDPLIRDGHIFRVKVWDPDGSILYSDLDELVGAQFAFPDGLVAQLQGGAPVAVLGNSAGAENIFELDHDEFVEVYVQATGASGSEYIFELYYPPDELNRVQDEMLGLLPVVLVALALLQLLALAPAIRMARRMQKDGEVRRRLLQQSIAASDHERQRLARALHDDVIQDLAALAYSLEAREQQQAKPDHDFQRLAKNIVQGSIRSLRRITVALYPPDLSAVGLPVALDGLGDLVRKRGSDWQLEIDASAPAAIVQPALLYRVAREAVTNAVKHARAPLVRVSLTDWGDAVLLEIVDDGDGFSPADAQRDGHLGLRILRDTVHDAGGTLLIESAPGAGTRVAVTLPSVGAA</sequence>
<evidence type="ECO:0000259" key="17">
    <source>
        <dbReference type="PROSITE" id="PS50109"/>
    </source>
</evidence>
<evidence type="ECO:0000256" key="10">
    <source>
        <dbReference type="ARBA" id="ARBA00022777"/>
    </source>
</evidence>
<dbReference type="Pfam" id="PF07730">
    <property type="entry name" value="HisKA_3"/>
    <property type="match status" value="1"/>
</dbReference>
<feature type="domain" description="Histidine kinase" evidence="17">
    <location>
        <begin position="262"/>
        <end position="449"/>
    </location>
</feature>
<evidence type="ECO:0000256" key="11">
    <source>
        <dbReference type="ARBA" id="ARBA00023004"/>
    </source>
</evidence>
<keyword evidence="11" id="KW-0408">Iron</keyword>
<evidence type="ECO:0000256" key="2">
    <source>
        <dbReference type="ARBA" id="ARBA00001966"/>
    </source>
</evidence>
<keyword evidence="8" id="KW-0808">Transferase</keyword>
<comment type="cofactor">
    <cofactor evidence="2">
        <name>[4Fe-4S] cluster</name>
        <dbReference type="ChEBI" id="CHEBI:49883"/>
    </cofactor>
</comment>
<dbReference type="GO" id="GO:0005524">
    <property type="term" value="F:ATP binding"/>
    <property type="evidence" value="ECO:0007669"/>
    <property type="project" value="UniProtKB-KW"/>
</dbReference>
<evidence type="ECO:0000256" key="3">
    <source>
        <dbReference type="ARBA" id="ARBA00004496"/>
    </source>
</evidence>
<keyword evidence="10" id="KW-0418">Kinase</keyword>
<dbReference type="PRINTS" id="PR00344">
    <property type="entry name" value="BCTRLSENSOR"/>
</dbReference>
<comment type="function">
    <text evidence="14">Member of the two-component regulatory system NreB/NreC involved in the control of dissimilatory nitrate/nitrite reduction in response to oxygen. NreB functions as a direct oxygen sensor histidine kinase which is autophosphorylated, in the absence of oxygen, probably at the conserved histidine residue, and transfers its phosphate group probably to a conserved aspartate residue of NreC. NreB/NreC activates the expression of the nitrate (narGHJI) and nitrite (nir) reductase operons, as well as the putative nitrate transporter gene narT.</text>
</comment>
<dbReference type="EMBL" id="CP093326">
    <property type="protein sequence ID" value="UNK45025.1"/>
    <property type="molecule type" value="Genomic_DNA"/>
</dbReference>
<dbReference type="Pfam" id="PF02518">
    <property type="entry name" value="HATPase_c"/>
    <property type="match status" value="1"/>
</dbReference>
<evidence type="ECO:0000256" key="9">
    <source>
        <dbReference type="ARBA" id="ARBA00022723"/>
    </source>
</evidence>
<dbReference type="Gene3D" id="3.30.565.10">
    <property type="entry name" value="Histidine kinase-like ATPase, C-terminal domain"/>
    <property type="match status" value="1"/>
</dbReference>
<keyword evidence="16" id="KW-0812">Transmembrane</keyword>
<keyword evidence="6" id="KW-0004">4Fe-4S</keyword>
<comment type="subcellular location">
    <subcellularLocation>
        <location evidence="3">Cytoplasm</location>
    </subcellularLocation>
</comment>
<accession>A0ABY3W4F1</accession>
<feature type="transmembrane region" description="Helical" evidence="16">
    <location>
        <begin position="33"/>
        <end position="55"/>
    </location>
</feature>
<dbReference type="InterPro" id="IPR050482">
    <property type="entry name" value="Sensor_HK_TwoCompSys"/>
</dbReference>
<dbReference type="PANTHER" id="PTHR24421">
    <property type="entry name" value="NITRATE/NITRITE SENSOR PROTEIN NARX-RELATED"/>
    <property type="match status" value="1"/>
</dbReference>
<dbReference type="InterPro" id="IPR011712">
    <property type="entry name" value="Sig_transdc_His_kin_sub3_dim/P"/>
</dbReference>
<protein>
    <recommendedName>
        <fullName evidence="5">Oxygen sensor histidine kinase NreB</fullName>
        <ecNumber evidence="4">2.7.13.3</ecNumber>
    </recommendedName>
    <alternativeName>
        <fullName evidence="15">Nitrogen regulation protein B</fullName>
    </alternativeName>
</protein>
<gene>
    <name evidence="18" type="ORF">MNQ99_13870</name>
</gene>
<keyword evidence="9" id="KW-0479">Metal-binding</keyword>
<dbReference type="SUPFAM" id="SSF55874">
    <property type="entry name" value="ATPase domain of HSP90 chaperone/DNA topoisomerase II/histidine kinase"/>
    <property type="match status" value="1"/>
</dbReference>
<evidence type="ECO:0000256" key="12">
    <source>
        <dbReference type="ARBA" id="ARBA00023012"/>
    </source>
</evidence>
<keyword evidence="16" id="KW-0472">Membrane</keyword>
<evidence type="ECO:0000256" key="6">
    <source>
        <dbReference type="ARBA" id="ARBA00022485"/>
    </source>
</evidence>
<comment type="catalytic activity">
    <reaction evidence="1">
        <text>ATP + protein L-histidine = ADP + protein N-phospho-L-histidine.</text>
        <dbReference type="EC" id="2.7.13.3"/>
    </reaction>
</comment>
<dbReference type="Proteomes" id="UP000829069">
    <property type="component" value="Chromosome"/>
</dbReference>
<evidence type="ECO:0000256" key="8">
    <source>
        <dbReference type="ARBA" id="ARBA00022679"/>
    </source>
</evidence>